<comment type="caution">
    <text evidence="11">The sequence shown here is derived from an EMBL/GenBank/DDBJ whole genome shotgun (WGS) entry which is preliminary data.</text>
</comment>
<feature type="transmembrane region" description="Helical" evidence="9">
    <location>
        <begin position="86"/>
        <end position="110"/>
    </location>
</feature>
<gene>
    <name evidence="11" type="ORF">OKW52_08410</name>
</gene>
<dbReference type="InterPro" id="IPR055348">
    <property type="entry name" value="DctQ"/>
</dbReference>
<evidence type="ECO:0000313" key="12">
    <source>
        <dbReference type="Proteomes" id="UP001208938"/>
    </source>
</evidence>
<protein>
    <recommendedName>
        <fullName evidence="9">TRAP transporter small permease protein</fullName>
    </recommendedName>
</protein>
<evidence type="ECO:0000259" key="10">
    <source>
        <dbReference type="Pfam" id="PF04290"/>
    </source>
</evidence>
<keyword evidence="2 9" id="KW-0813">Transport</keyword>
<name>A0ABT3GXT5_9RHOB</name>
<keyword evidence="7 9" id="KW-0472">Membrane</keyword>
<comment type="subcellular location">
    <subcellularLocation>
        <location evidence="1 9">Cell inner membrane</location>
        <topology evidence="1 9">Multi-pass membrane protein</topology>
    </subcellularLocation>
</comment>
<evidence type="ECO:0000256" key="4">
    <source>
        <dbReference type="ARBA" id="ARBA00022519"/>
    </source>
</evidence>
<comment type="function">
    <text evidence="9">Part of the tripartite ATP-independent periplasmic (TRAP) transport system.</text>
</comment>
<evidence type="ECO:0000256" key="7">
    <source>
        <dbReference type="ARBA" id="ARBA00023136"/>
    </source>
</evidence>
<feature type="transmembrane region" description="Helical" evidence="9">
    <location>
        <begin position="44"/>
        <end position="65"/>
    </location>
</feature>
<keyword evidence="6 9" id="KW-1133">Transmembrane helix</keyword>
<keyword evidence="12" id="KW-1185">Reference proteome</keyword>
<dbReference type="Proteomes" id="UP001208938">
    <property type="component" value="Unassembled WGS sequence"/>
</dbReference>
<evidence type="ECO:0000256" key="5">
    <source>
        <dbReference type="ARBA" id="ARBA00022692"/>
    </source>
</evidence>
<dbReference type="Pfam" id="PF04290">
    <property type="entry name" value="DctQ"/>
    <property type="match status" value="1"/>
</dbReference>
<dbReference type="EMBL" id="JAPDFL010000001">
    <property type="protein sequence ID" value="MCW1932280.1"/>
    <property type="molecule type" value="Genomic_DNA"/>
</dbReference>
<comment type="subunit">
    <text evidence="9">The complex comprises the extracytoplasmic solute receptor protein and the two transmembrane proteins.</text>
</comment>
<evidence type="ECO:0000256" key="9">
    <source>
        <dbReference type="RuleBase" id="RU369079"/>
    </source>
</evidence>
<keyword evidence="3" id="KW-1003">Cell membrane</keyword>
<evidence type="ECO:0000256" key="2">
    <source>
        <dbReference type="ARBA" id="ARBA00022448"/>
    </source>
</evidence>
<evidence type="ECO:0000256" key="8">
    <source>
        <dbReference type="ARBA" id="ARBA00038436"/>
    </source>
</evidence>
<comment type="similarity">
    <text evidence="8 9">Belongs to the TRAP transporter small permease family.</text>
</comment>
<proteinExistence type="inferred from homology"/>
<keyword evidence="5 9" id="KW-0812">Transmembrane</keyword>
<sequence length="168" mass="18447">MKHALDLLDAAVGIVVAALFVAALLLSLAGVAGRYVPNVLAPDWIGEVVIYIVIWAMLLGAARVLRRSGHIRVDFLLDRFPPTVRLAAELLSLVIAFGLSVFLIWSGWQVVTEAMMWDERSISTLRTPLWMYYVALPVSFGLQLVFLLERAVDLVAGRSPVTASDLTD</sequence>
<reference evidence="11 12" key="1">
    <citation type="submission" date="2022-10" db="EMBL/GenBank/DDBJ databases">
        <title>Pararhodobacter sp. nov., isolated from marine algae.</title>
        <authorList>
            <person name="Choi B.J."/>
            <person name="Kim J.M."/>
            <person name="Lee J.K."/>
            <person name="Choi D.G."/>
            <person name="Jeon C.O."/>
        </authorList>
    </citation>
    <scope>NUCLEOTIDE SEQUENCE [LARGE SCALE GENOMIC DNA]</scope>
    <source>
        <strain evidence="11 12">ZQ420</strain>
    </source>
</reference>
<accession>A0ABT3GXT5</accession>
<feature type="domain" description="Tripartite ATP-independent periplasmic transporters DctQ component" evidence="10">
    <location>
        <begin position="25"/>
        <end position="155"/>
    </location>
</feature>
<organism evidence="11 12">
    <name type="scientific">Pararhodobacter zhoushanensis</name>
    <dbReference type="NCBI Taxonomy" id="2479545"/>
    <lineage>
        <taxon>Bacteria</taxon>
        <taxon>Pseudomonadati</taxon>
        <taxon>Pseudomonadota</taxon>
        <taxon>Alphaproteobacteria</taxon>
        <taxon>Rhodobacterales</taxon>
        <taxon>Paracoccaceae</taxon>
        <taxon>Pararhodobacter</taxon>
    </lineage>
</organism>
<dbReference type="PANTHER" id="PTHR35011">
    <property type="entry name" value="2,3-DIKETO-L-GULONATE TRAP TRANSPORTER SMALL PERMEASE PROTEIN YIAM"/>
    <property type="match status" value="1"/>
</dbReference>
<evidence type="ECO:0000256" key="6">
    <source>
        <dbReference type="ARBA" id="ARBA00022989"/>
    </source>
</evidence>
<evidence type="ECO:0000256" key="1">
    <source>
        <dbReference type="ARBA" id="ARBA00004429"/>
    </source>
</evidence>
<dbReference type="InterPro" id="IPR007387">
    <property type="entry name" value="TRAP_DctQ"/>
</dbReference>
<dbReference type="RefSeq" id="WP_264505298.1">
    <property type="nucleotide sequence ID" value="NZ_JAPDFL010000001.1"/>
</dbReference>
<evidence type="ECO:0000256" key="3">
    <source>
        <dbReference type="ARBA" id="ARBA00022475"/>
    </source>
</evidence>
<evidence type="ECO:0000313" key="11">
    <source>
        <dbReference type="EMBL" id="MCW1932280.1"/>
    </source>
</evidence>
<keyword evidence="4 9" id="KW-0997">Cell inner membrane</keyword>
<feature type="transmembrane region" description="Helical" evidence="9">
    <location>
        <begin position="130"/>
        <end position="148"/>
    </location>
</feature>
<feature type="transmembrane region" description="Helical" evidence="9">
    <location>
        <begin position="7"/>
        <end position="32"/>
    </location>
</feature>
<dbReference type="PANTHER" id="PTHR35011:SF10">
    <property type="entry name" value="TRAP TRANSPORTER SMALL PERMEASE PROTEIN"/>
    <property type="match status" value="1"/>
</dbReference>